<keyword evidence="3" id="KW-1185">Reference proteome</keyword>
<gene>
    <name evidence="2" type="ORF">PXEA_LOCUS30132</name>
</gene>
<protein>
    <submittedName>
        <fullName evidence="2">Uncharacterized protein</fullName>
    </submittedName>
</protein>
<proteinExistence type="predicted"/>
<accession>A0A3S5ASH5</accession>
<name>A0A3S5ASH5_9PLAT</name>
<reference evidence="2" key="1">
    <citation type="submission" date="2018-11" db="EMBL/GenBank/DDBJ databases">
        <authorList>
            <consortium name="Pathogen Informatics"/>
        </authorList>
    </citation>
    <scope>NUCLEOTIDE SEQUENCE</scope>
</reference>
<comment type="caution">
    <text evidence="2">The sequence shown here is derived from an EMBL/GenBank/DDBJ whole genome shotgun (WGS) entry which is preliminary data.</text>
</comment>
<sequence>MYKPESWLPTEEKMQRNGGGRGLDCQEGKRHSAGPTNVAHGNAFVSQSSGTLRPRKSVSRQASTAAGQPALTKFCQSGHQSLEVKEGSAVIVEIMHEPSKTETAITATFVSTQTDAKDEKTHGVSGIESNCLSPQELDRTELVTKGEHKLACITTLSVLSYFIC</sequence>
<evidence type="ECO:0000256" key="1">
    <source>
        <dbReference type="SAM" id="MobiDB-lite"/>
    </source>
</evidence>
<dbReference type="AlphaFoldDB" id="A0A3S5ASH5"/>
<organism evidence="2 3">
    <name type="scientific">Protopolystoma xenopodis</name>
    <dbReference type="NCBI Taxonomy" id="117903"/>
    <lineage>
        <taxon>Eukaryota</taxon>
        <taxon>Metazoa</taxon>
        <taxon>Spiralia</taxon>
        <taxon>Lophotrochozoa</taxon>
        <taxon>Platyhelminthes</taxon>
        <taxon>Monogenea</taxon>
        <taxon>Polyopisthocotylea</taxon>
        <taxon>Polystomatidea</taxon>
        <taxon>Polystomatidae</taxon>
        <taxon>Protopolystoma</taxon>
    </lineage>
</organism>
<dbReference type="Proteomes" id="UP000784294">
    <property type="component" value="Unassembled WGS sequence"/>
</dbReference>
<feature type="region of interest" description="Disordered" evidence="1">
    <location>
        <begin position="1"/>
        <end position="67"/>
    </location>
</feature>
<evidence type="ECO:0000313" key="2">
    <source>
        <dbReference type="EMBL" id="VEL36692.1"/>
    </source>
</evidence>
<evidence type="ECO:0000313" key="3">
    <source>
        <dbReference type="Proteomes" id="UP000784294"/>
    </source>
</evidence>
<dbReference type="EMBL" id="CAAALY010252924">
    <property type="protein sequence ID" value="VEL36692.1"/>
    <property type="molecule type" value="Genomic_DNA"/>
</dbReference>